<gene>
    <name evidence="1" type="ORF">RirG_222760</name>
</gene>
<comment type="caution">
    <text evidence="1">The sequence shown here is derived from an EMBL/GenBank/DDBJ whole genome shotgun (WGS) entry which is preliminary data.</text>
</comment>
<organism evidence="1 2">
    <name type="scientific">Rhizophagus irregularis (strain DAOM 197198w)</name>
    <name type="common">Glomus intraradices</name>
    <dbReference type="NCBI Taxonomy" id="1432141"/>
    <lineage>
        <taxon>Eukaryota</taxon>
        <taxon>Fungi</taxon>
        <taxon>Fungi incertae sedis</taxon>
        <taxon>Mucoromycota</taxon>
        <taxon>Glomeromycotina</taxon>
        <taxon>Glomeromycetes</taxon>
        <taxon>Glomerales</taxon>
        <taxon>Glomeraceae</taxon>
        <taxon>Rhizophagus</taxon>
    </lineage>
</organism>
<dbReference type="HOGENOM" id="CLU_1171172_0_0_1"/>
<keyword evidence="2" id="KW-1185">Reference proteome</keyword>
<evidence type="ECO:0000313" key="2">
    <source>
        <dbReference type="Proteomes" id="UP000022910"/>
    </source>
</evidence>
<protein>
    <submittedName>
        <fullName evidence="1">Uncharacterized protein</fullName>
    </submittedName>
</protein>
<accession>A0A015IEZ1</accession>
<reference evidence="1 2" key="1">
    <citation type="submission" date="2014-02" db="EMBL/GenBank/DDBJ databases">
        <title>Single nucleus genome sequencing reveals high similarity among nuclei of an endomycorrhizal fungus.</title>
        <authorList>
            <person name="Lin K."/>
            <person name="Geurts R."/>
            <person name="Zhang Z."/>
            <person name="Limpens E."/>
            <person name="Saunders D.G."/>
            <person name="Mu D."/>
            <person name="Pang E."/>
            <person name="Cao H."/>
            <person name="Cha H."/>
            <person name="Lin T."/>
            <person name="Zhou Q."/>
            <person name="Shang Y."/>
            <person name="Li Y."/>
            <person name="Ivanov S."/>
            <person name="Sharma T."/>
            <person name="Velzen R.V."/>
            <person name="Ruijter N.D."/>
            <person name="Aanen D.K."/>
            <person name="Win J."/>
            <person name="Kamoun S."/>
            <person name="Bisseling T."/>
            <person name="Huang S."/>
        </authorList>
    </citation>
    <scope>NUCLEOTIDE SEQUENCE [LARGE SCALE GENOMIC DNA]</scope>
    <source>
        <strain evidence="2">DAOM197198w</strain>
    </source>
</reference>
<dbReference type="OrthoDB" id="2398871at2759"/>
<proteinExistence type="predicted"/>
<evidence type="ECO:0000313" key="1">
    <source>
        <dbReference type="EMBL" id="EXX55727.1"/>
    </source>
</evidence>
<dbReference type="Proteomes" id="UP000022910">
    <property type="component" value="Unassembled WGS sequence"/>
</dbReference>
<dbReference type="AlphaFoldDB" id="A0A015IEZ1"/>
<name>A0A015IEZ1_RHIIW</name>
<dbReference type="EMBL" id="JEMT01028041">
    <property type="protein sequence ID" value="EXX55727.1"/>
    <property type="molecule type" value="Genomic_DNA"/>
</dbReference>
<sequence>MRTLYPSRRAWARAFMSRIFTAGSKPLHATLYNLTSALDARLKSEVKWNQFFEYQTLSTCMGIASVGHDLFPKVDKLLSEYLTPHILSAVRSEIAQCLYFIASKVESNIIEDPSVSITDGCIEDKYDAKQTFPIKKENSESVLKSMENVRKIFVRPENIQKRSRFGTLSGRTNSRHFLDTPEFVQNLSRIERPENVPKHDRFRMFSGRTENFRTFSILFKTNSEFSFFIGLIKINDS</sequence>